<feature type="compositionally biased region" description="Polar residues" evidence="1">
    <location>
        <begin position="8"/>
        <end position="38"/>
    </location>
</feature>
<dbReference type="EMBL" id="JYDP01007696">
    <property type="protein sequence ID" value="KRY64735.1"/>
    <property type="molecule type" value="Genomic_DNA"/>
</dbReference>
<proteinExistence type="predicted"/>
<sequence>MEPRQDSDQGSNLSEQPFSRNSPNSQFAVNSGKSWRTG</sequence>
<feature type="region of interest" description="Disordered" evidence="1">
    <location>
        <begin position="1"/>
        <end position="38"/>
    </location>
</feature>
<accession>A0A0V1DT27</accession>
<comment type="caution">
    <text evidence="2">The sequence shown here is derived from an EMBL/GenBank/DDBJ whole genome shotgun (WGS) entry which is preliminary data.</text>
</comment>
<keyword evidence="3" id="KW-1185">Reference proteome</keyword>
<evidence type="ECO:0000313" key="3">
    <source>
        <dbReference type="Proteomes" id="UP000055024"/>
    </source>
</evidence>
<organism evidence="2 3">
    <name type="scientific">Trichinella zimbabwensis</name>
    <dbReference type="NCBI Taxonomy" id="268475"/>
    <lineage>
        <taxon>Eukaryota</taxon>
        <taxon>Metazoa</taxon>
        <taxon>Ecdysozoa</taxon>
        <taxon>Nematoda</taxon>
        <taxon>Enoplea</taxon>
        <taxon>Dorylaimia</taxon>
        <taxon>Trichinellida</taxon>
        <taxon>Trichinellidae</taxon>
        <taxon>Trichinella</taxon>
    </lineage>
</organism>
<dbReference type="Proteomes" id="UP000055024">
    <property type="component" value="Unassembled WGS sequence"/>
</dbReference>
<dbReference type="AlphaFoldDB" id="A0A0V1DT27"/>
<evidence type="ECO:0000256" key="1">
    <source>
        <dbReference type="SAM" id="MobiDB-lite"/>
    </source>
</evidence>
<reference evidence="2 3" key="1">
    <citation type="submission" date="2015-01" db="EMBL/GenBank/DDBJ databases">
        <title>Evolution of Trichinella species and genotypes.</title>
        <authorList>
            <person name="Korhonen P.K."/>
            <person name="Edoardo P."/>
            <person name="Giuseppe L.R."/>
            <person name="Gasser R.B."/>
        </authorList>
    </citation>
    <scope>NUCLEOTIDE SEQUENCE [LARGE SCALE GENOMIC DNA]</scope>
    <source>
        <strain evidence="2">ISS1029</strain>
    </source>
</reference>
<gene>
    <name evidence="2" type="ORF">T11_3619</name>
</gene>
<protein>
    <submittedName>
        <fullName evidence="2">Uncharacterized protein</fullName>
    </submittedName>
</protein>
<name>A0A0V1DT27_9BILA</name>
<evidence type="ECO:0000313" key="2">
    <source>
        <dbReference type="EMBL" id="KRY64735.1"/>
    </source>
</evidence>